<evidence type="ECO:0000313" key="3">
    <source>
        <dbReference type="Proteomes" id="UP001501563"/>
    </source>
</evidence>
<organism evidence="2 3">
    <name type="scientific">Streptomyces lannensis</name>
    <dbReference type="NCBI Taxonomy" id="766498"/>
    <lineage>
        <taxon>Bacteria</taxon>
        <taxon>Bacillati</taxon>
        <taxon>Actinomycetota</taxon>
        <taxon>Actinomycetes</taxon>
        <taxon>Kitasatosporales</taxon>
        <taxon>Streptomycetaceae</taxon>
        <taxon>Streptomyces</taxon>
    </lineage>
</organism>
<keyword evidence="3" id="KW-1185">Reference proteome</keyword>
<dbReference type="EMBL" id="BAAAZA010000056">
    <property type="protein sequence ID" value="GAA3904374.1"/>
    <property type="molecule type" value="Genomic_DNA"/>
</dbReference>
<dbReference type="Proteomes" id="UP001501563">
    <property type="component" value="Unassembled WGS sequence"/>
</dbReference>
<gene>
    <name evidence="2" type="ORF">GCM10022207_87030</name>
</gene>
<proteinExistence type="predicted"/>
<sequence>MRDSFARRGVQPPLGARTPASPKAGVRITLPAKPGQGDLPRSPRDNFRTEGSGPRLVVA</sequence>
<name>A0ABP7LNJ8_9ACTN</name>
<evidence type="ECO:0000256" key="1">
    <source>
        <dbReference type="SAM" id="MobiDB-lite"/>
    </source>
</evidence>
<evidence type="ECO:0000313" key="2">
    <source>
        <dbReference type="EMBL" id="GAA3904374.1"/>
    </source>
</evidence>
<protein>
    <submittedName>
        <fullName evidence="2">Uncharacterized protein</fullName>
    </submittedName>
</protein>
<accession>A0ABP7LNJ8</accession>
<feature type="region of interest" description="Disordered" evidence="1">
    <location>
        <begin position="1"/>
        <end position="59"/>
    </location>
</feature>
<comment type="caution">
    <text evidence="2">The sequence shown here is derived from an EMBL/GenBank/DDBJ whole genome shotgun (WGS) entry which is preliminary data.</text>
</comment>
<reference evidence="3" key="1">
    <citation type="journal article" date="2019" name="Int. J. Syst. Evol. Microbiol.">
        <title>The Global Catalogue of Microorganisms (GCM) 10K type strain sequencing project: providing services to taxonomists for standard genome sequencing and annotation.</title>
        <authorList>
            <consortium name="The Broad Institute Genomics Platform"/>
            <consortium name="The Broad Institute Genome Sequencing Center for Infectious Disease"/>
            <person name="Wu L."/>
            <person name="Ma J."/>
        </authorList>
    </citation>
    <scope>NUCLEOTIDE SEQUENCE [LARGE SCALE GENOMIC DNA]</scope>
    <source>
        <strain evidence="3">JCM 16578</strain>
    </source>
</reference>